<dbReference type="Pfam" id="PF00152">
    <property type="entry name" value="tRNA-synt_2"/>
    <property type="match status" value="1"/>
</dbReference>
<evidence type="ECO:0000313" key="8">
    <source>
        <dbReference type="EMBL" id="SSD59574.1"/>
    </source>
</evidence>
<dbReference type="InterPro" id="IPR006195">
    <property type="entry name" value="aa-tRNA-synth_II"/>
</dbReference>
<dbReference type="GO" id="GO:0005739">
    <property type="term" value="C:mitochondrion"/>
    <property type="evidence" value="ECO:0007669"/>
    <property type="project" value="TreeGrafter"/>
</dbReference>
<dbReference type="GO" id="GO:0070154">
    <property type="term" value="P:mitochondrial lysyl-tRNA aminoacylation"/>
    <property type="evidence" value="ECO:0007669"/>
    <property type="project" value="TreeGrafter"/>
</dbReference>
<keyword evidence="3" id="KW-0547">Nucleotide-binding</keyword>
<feature type="domain" description="Aminoacyl-transfer RNA synthetases class-II family profile" evidence="7">
    <location>
        <begin position="241"/>
        <end position="586"/>
    </location>
</feature>
<sequence>MLQLLKNFAITKYCFLNSFPKILVRSSILNSSNIRRVTTSCTNTNIVDPSTLEFTKRNETILKDLPKYYPSLSEFVCTDVSKCPSILSPEDFHNQYKDIKQDLSNEIVQVGGRIKKIRFSGKKMAFIQLIGGLNNTTLQIILNYRIINEHKSVAIETFHDYLHHFIKPGDYIMLKGFPGLSQREKTLSLKSIELPSFLSIRQLPLPPQLNDKAKIKTNRVVQYLINRTGDRFLPDNDIILLRSKVYRIIRDYLNDKKFIEVETPILNGNSNGANAKPFITKLNALSSDKLNNQVNLELRIAPELWLKRLIIGGYERVYELGKVFRNESVDSTHNPEFTTLETYGSFMTMEDLILLSEQLFRKIIMAVNTDTSIELRNILSVNNWKFKRVEFIPTLSKELNVPLQELRERIESLESKDLEIQKNSIKYLETFLPSSNCSSSSPQQVLDKLCGEYIEKKYCNDLHPAIIYHHPKIMSPLAKNNYKDNNLTSKRFEIFIRGKEFLNAYEEENCPQEQLTKFINQQLQKTKYGDLESLKVDLFYVEAMKWGMPPTGGLGLGIDRLLMLLSGSKRIEEVLSFGTVDDVLRQ</sequence>
<dbReference type="PRINTS" id="PR00982">
    <property type="entry name" value="TRNASYNTHLYS"/>
</dbReference>
<dbReference type="EC" id="6.1.1.6" evidence="1"/>
<dbReference type="Gene3D" id="2.40.50.140">
    <property type="entry name" value="Nucleic acid-binding proteins"/>
    <property type="match status" value="1"/>
</dbReference>
<gene>
    <name evidence="8" type="ORF">SCODWIG_01335</name>
</gene>
<dbReference type="PROSITE" id="PS50862">
    <property type="entry name" value="AA_TRNA_LIGASE_II"/>
    <property type="match status" value="1"/>
</dbReference>
<keyword evidence="6" id="KW-0175">Coiled coil</keyword>
<reference evidence="9" key="1">
    <citation type="submission" date="2018-06" db="EMBL/GenBank/DDBJ databases">
        <authorList>
            <person name="Guldener U."/>
        </authorList>
    </citation>
    <scope>NUCLEOTIDE SEQUENCE [LARGE SCALE GENOMIC DNA]</scope>
    <source>
        <strain evidence="9">UTAD17</strain>
    </source>
</reference>
<dbReference type="GO" id="GO:0004824">
    <property type="term" value="F:lysine-tRNA ligase activity"/>
    <property type="evidence" value="ECO:0007669"/>
    <property type="project" value="UniProtKB-EC"/>
</dbReference>
<evidence type="ECO:0000256" key="5">
    <source>
        <dbReference type="ARBA" id="ARBA00023146"/>
    </source>
</evidence>
<evidence type="ECO:0000256" key="3">
    <source>
        <dbReference type="ARBA" id="ARBA00022741"/>
    </source>
</evidence>
<evidence type="ECO:0000259" key="7">
    <source>
        <dbReference type="PROSITE" id="PS50862"/>
    </source>
</evidence>
<dbReference type="InterPro" id="IPR018149">
    <property type="entry name" value="Lys-tRNA-synth_II_C"/>
</dbReference>
<dbReference type="AlphaFoldDB" id="A0A376B522"/>
<dbReference type="InterPro" id="IPR045864">
    <property type="entry name" value="aa-tRNA-synth_II/BPL/LPL"/>
</dbReference>
<dbReference type="NCBIfam" id="TIGR00499">
    <property type="entry name" value="lysS_bact"/>
    <property type="match status" value="1"/>
</dbReference>
<name>A0A376B522_9ASCO</name>
<evidence type="ECO:0000256" key="2">
    <source>
        <dbReference type="ARBA" id="ARBA00022598"/>
    </source>
</evidence>
<dbReference type="Proteomes" id="UP000262825">
    <property type="component" value="Unassembled WGS sequence"/>
</dbReference>
<evidence type="ECO:0000256" key="6">
    <source>
        <dbReference type="SAM" id="Coils"/>
    </source>
</evidence>
<accession>A0A376B522</accession>
<feature type="coiled-coil region" evidence="6">
    <location>
        <begin position="396"/>
        <end position="423"/>
    </location>
</feature>
<keyword evidence="2 8" id="KW-0436">Ligase</keyword>
<dbReference type="GO" id="GO:0000049">
    <property type="term" value="F:tRNA binding"/>
    <property type="evidence" value="ECO:0007669"/>
    <property type="project" value="TreeGrafter"/>
</dbReference>
<dbReference type="SUPFAM" id="SSF50249">
    <property type="entry name" value="Nucleic acid-binding proteins"/>
    <property type="match status" value="1"/>
</dbReference>
<dbReference type="GO" id="GO:0005524">
    <property type="term" value="F:ATP binding"/>
    <property type="evidence" value="ECO:0007669"/>
    <property type="project" value="UniProtKB-KW"/>
</dbReference>
<dbReference type="PANTHER" id="PTHR42918:SF5">
    <property type="entry name" value="LYSINE--TRNA LIGASE, MITOCHONDRIAL"/>
    <property type="match status" value="1"/>
</dbReference>
<dbReference type="VEuPathDB" id="FungiDB:SCODWIG_01335"/>
<evidence type="ECO:0000256" key="4">
    <source>
        <dbReference type="ARBA" id="ARBA00022840"/>
    </source>
</evidence>
<dbReference type="SUPFAM" id="SSF55681">
    <property type="entry name" value="Class II aaRS and biotin synthetases"/>
    <property type="match status" value="1"/>
</dbReference>
<organism evidence="8 9">
    <name type="scientific">Saccharomycodes ludwigii</name>
    <dbReference type="NCBI Taxonomy" id="36035"/>
    <lineage>
        <taxon>Eukaryota</taxon>
        <taxon>Fungi</taxon>
        <taxon>Dikarya</taxon>
        <taxon>Ascomycota</taxon>
        <taxon>Saccharomycotina</taxon>
        <taxon>Saccharomycetes</taxon>
        <taxon>Saccharomycodales</taxon>
        <taxon>Saccharomycodaceae</taxon>
        <taxon>Saccharomycodes</taxon>
    </lineage>
</organism>
<dbReference type="InterPro" id="IPR004364">
    <property type="entry name" value="Aa-tRNA-synt_II"/>
</dbReference>
<dbReference type="Gene3D" id="3.30.930.10">
    <property type="entry name" value="Bira Bifunctional Protein, Domain 2"/>
    <property type="match status" value="1"/>
</dbReference>
<evidence type="ECO:0000313" key="9">
    <source>
        <dbReference type="Proteomes" id="UP000262825"/>
    </source>
</evidence>
<keyword evidence="4" id="KW-0067">ATP-binding</keyword>
<evidence type="ECO:0000256" key="1">
    <source>
        <dbReference type="ARBA" id="ARBA00013166"/>
    </source>
</evidence>
<keyword evidence="9" id="KW-1185">Reference proteome</keyword>
<keyword evidence="5" id="KW-0030">Aminoacyl-tRNA synthetase</keyword>
<dbReference type="InterPro" id="IPR002313">
    <property type="entry name" value="Lys-tRNA-ligase_II"/>
</dbReference>
<dbReference type="InterPro" id="IPR012340">
    <property type="entry name" value="NA-bd_OB-fold"/>
</dbReference>
<dbReference type="EMBL" id="UFAJ01000164">
    <property type="protein sequence ID" value="SSD59574.1"/>
    <property type="molecule type" value="Genomic_DNA"/>
</dbReference>
<protein>
    <recommendedName>
        <fullName evidence="1">lysine--tRNA ligase</fullName>
        <ecNumber evidence="1">6.1.1.6</ecNumber>
    </recommendedName>
</protein>
<proteinExistence type="predicted"/>
<dbReference type="PANTHER" id="PTHR42918">
    <property type="entry name" value="LYSYL-TRNA SYNTHETASE"/>
    <property type="match status" value="1"/>
</dbReference>